<feature type="compositionally biased region" description="Low complexity" evidence="4">
    <location>
        <begin position="539"/>
        <end position="557"/>
    </location>
</feature>
<feature type="compositionally biased region" description="Low complexity" evidence="4">
    <location>
        <begin position="930"/>
        <end position="950"/>
    </location>
</feature>
<dbReference type="CDD" id="cd12148">
    <property type="entry name" value="fungal_TF_MHR"/>
    <property type="match status" value="1"/>
</dbReference>
<dbReference type="OrthoDB" id="4236860at2759"/>
<evidence type="ECO:0000256" key="1">
    <source>
        <dbReference type="ARBA" id="ARBA00004123"/>
    </source>
</evidence>
<dbReference type="InterPro" id="IPR050613">
    <property type="entry name" value="Sec_Metabolite_Reg"/>
</dbReference>
<feature type="compositionally biased region" description="Low complexity" evidence="4">
    <location>
        <begin position="160"/>
        <end position="171"/>
    </location>
</feature>
<dbReference type="PANTHER" id="PTHR31001">
    <property type="entry name" value="UNCHARACTERIZED TRANSCRIPTIONAL REGULATORY PROTEIN"/>
    <property type="match status" value="1"/>
</dbReference>
<reference evidence="6 7" key="1">
    <citation type="journal article" date="2020" name="G3 (Bethesda)">
        <title>Genetic Underpinnings of Host Manipulation by Ophiocordyceps as Revealed by Comparative Transcriptomics.</title>
        <authorList>
            <person name="Will I."/>
            <person name="Das B."/>
            <person name="Trinh T."/>
            <person name="Brachmann A."/>
            <person name="Ohm R.A."/>
            <person name="de Bekker C."/>
        </authorList>
    </citation>
    <scope>NUCLEOTIDE SEQUENCE [LARGE SCALE GENOMIC DNA]</scope>
    <source>
        <strain evidence="6 7">EC05</strain>
    </source>
</reference>
<feature type="compositionally biased region" description="Basic and acidic residues" evidence="4">
    <location>
        <begin position="1022"/>
        <end position="1034"/>
    </location>
</feature>
<feature type="region of interest" description="Disordered" evidence="4">
    <location>
        <begin position="800"/>
        <end position="884"/>
    </location>
</feature>
<evidence type="ECO:0000256" key="3">
    <source>
        <dbReference type="ARBA" id="ARBA00023242"/>
    </source>
</evidence>
<feature type="region of interest" description="Disordered" evidence="4">
    <location>
        <begin position="899"/>
        <end position="1034"/>
    </location>
</feature>
<dbReference type="CDD" id="cd00067">
    <property type="entry name" value="GAL4"/>
    <property type="match status" value="2"/>
</dbReference>
<evidence type="ECO:0000313" key="7">
    <source>
        <dbReference type="Proteomes" id="UP000562929"/>
    </source>
</evidence>
<feature type="domain" description="Zn(2)-C6 fungal-type" evidence="5">
    <location>
        <begin position="182"/>
        <end position="213"/>
    </location>
</feature>
<dbReference type="EMBL" id="JAACLJ010000003">
    <property type="protein sequence ID" value="KAF4589658.1"/>
    <property type="molecule type" value="Genomic_DNA"/>
</dbReference>
<proteinExistence type="predicted"/>
<dbReference type="PROSITE" id="PS50048">
    <property type="entry name" value="ZN2_CY6_FUNGAL_2"/>
    <property type="match status" value="2"/>
</dbReference>
<dbReference type="GO" id="GO:0008270">
    <property type="term" value="F:zinc ion binding"/>
    <property type="evidence" value="ECO:0007669"/>
    <property type="project" value="InterPro"/>
</dbReference>
<feature type="compositionally biased region" description="Basic and acidic residues" evidence="4">
    <location>
        <begin position="899"/>
        <end position="919"/>
    </location>
</feature>
<feature type="region of interest" description="Disordered" evidence="4">
    <location>
        <begin position="1046"/>
        <end position="1071"/>
    </location>
</feature>
<evidence type="ECO:0000313" key="6">
    <source>
        <dbReference type="EMBL" id="KAF4589658.1"/>
    </source>
</evidence>
<dbReference type="InterPro" id="IPR007219">
    <property type="entry name" value="XnlR_reg_dom"/>
</dbReference>
<feature type="compositionally biased region" description="Low complexity" evidence="4">
    <location>
        <begin position="859"/>
        <end position="870"/>
    </location>
</feature>
<keyword evidence="3" id="KW-0539">Nucleus</keyword>
<dbReference type="GO" id="GO:0006351">
    <property type="term" value="P:DNA-templated transcription"/>
    <property type="evidence" value="ECO:0007669"/>
    <property type="project" value="InterPro"/>
</dbReference>
<dbReference type="GO" id="GO:0000981">
    <property type="term" value="F:DNA-binding transcription factor activity, RNA polymerase II-specific"/>
    <property type="evidence" value="ECO:0007669"/>
    <property type="project" value="InterPro"/>
</dbReference>
<keyword evidence="2" id="KW-0479">Metal-binding</keyword>
<dbReference type="Gene3D" id="4.10.240.10">
    <property type="entry name" value="Zn(2)-C6 fungal-type DNA-binding domain"/>
    <property type="match status" value="2"/>
</dbReference>
<dbReference type="GO" id="GO:0004864">
    <property type="term" value="F:protein phosphatase inhibitor activity"/>
    <property type="evidence" value="ECO:0007669"/>
    <property type="project" value="InterPro"/>
</dbReference>
<evidence type="ECO:0000256" key="2">
    <source>
        <dbReference type="ARBA" id="ARBA00022723"/>
    </source>
</evidence>
<dbReference type="SMART" id="SM00066">
    <property type="entry name" value="GAL4"/>
    <property type="match status" value="2"/>
</dbReference>
<dbReference type="Pfam" id="PF04082">
    <property type="entry name" value="Fungal_trans"/>
    <property type="match status" value="1"/>
</dbReference>
<dbReference type="Proteomes" id="UP000562929">
    <property type="component" value="Unassembled WGS sequence"/>
</dbReference>
<gene>
    <name evidence="6" type="ORF">GQ602_003547</name>
</gene>
<comment type="subcellular location">
    <subcellularLocation>
        <location evidence="1">Nucleus</location>
    </subcellularLocation>
</comment>
<protein>
    <submittedName>
        <fullName evidence="6">N-terminal binuclear Zn cluster-containing protein</fullName>
    </submittedName>
</protein>
<dbReference type="InterPro" id="IPR007062">
    <property type="entry name" value="PPI-2"/>
</dbReference>
<keyword evidence="7" id="KW-1185">Reference proteome</keyword>
<comment type="caution">
    <text evidence="6">The sequence shown here is derived from an EMBL/GenBank/DDBJ whole genome shotgun (WGS) entry which is preliminary data.</text>
</comment>
<feature type="compositionally biased region" description="Basic and acidic residues" evidence="4">
    <location>
        <begin position="993"/>
        <end position="1002"/>
    </location>
</feature>
<feature type="region of interest" description="Disordered" evidence="4">
    <location>
        <begin position="533"/>
        <end position="559"/>
    </location>
</feature>
<feature type="region of interest" description="Disordered" evidence="4">
    <location>
        <begin position="134"/>
        <end position="171"/>
    </location>
</feature>
<dbReference type="AlphaFoldDB" id="A0A8H4Q8E4"/>
<sequence>MPQMREVKTCDRCRHFKRRCDLLKPSCTRCVQAGIRCSFESSSSTSMLPSVVAHHEVAGSDSAFSVGASFAQPVGGSGSPPSPGRELQQIDLSACGGHGLMSPTTSTESPEPGISLLGSTLSASHVETLAAAEEYREQDQQQHIQQQQHGMEQSTEQHHQQPGMPRQQQQRIVRKRKRNCLSCLRCHRLKVKCDKELPCGRCKASGNGRECYYSYNKGPNGGKFPCPTAPVPSSRDEKKPQMATWQVQHRVRGSSHWRELMTKIGTLAAPAAGQSTQLAAALEGVGTNACLANFCLPGNFPFGTPGATKYYSRDAVTRLLAGERARAGEYLGRYLELLDVVNPVLDMAVFADEMERYWADPNGVSLCWLAQFLMVMGLGCFTSADEPPVATELMMAAEACLMQTPFMFRPTLMTLRAIALMSVAKLVCNATCWSVDSCWTLLGLLVRVAFIFGLPQEKGDNDEELRDPVEREARRRLWLTILYLDVKDGIVVVVVVVVEQDGTSSIVGLRTGSFGNNFFGPFNFDFSRSPPPLIPPPSSSSSSSSSASSTSPAVSSSHLTNPAEGLHAVLCRSLPTVLAVLAQINVASKEPMAYADVLSFNKQLRELMNLAQRACPPRLQRITVDVFLRRCLMVLHRPFALHPDGPTLFPESYWSSLECSLALLVHYRELWCGEAGLRLDLVGRAFVLDFFSATLTTCVHMLREDAPLSGAAATGCCIPPRQLILDTLAICVDIWSGEQEKSVCWRTGYHLLRAVLALLPGTQRPGQGLLGPDLGQQMAGPILSQCQSRPELFNIMASAVQQSPVHSPPHSASRRPKGILKNPSHRKSPPVSPQRERSLSGKEVTLANTNFNAGRRRSSPSASRPPGSRRQSAHDYDDLTEPSQRLKWDEANLYLTEQERTSTMKIDEPKTPYAKHYDPAEDPSDEDEASSSNAAASAAALAAQAPPDAADASRKRHRPRSEDDIPGLSLGEPEEAVPHQASPPRGDALPRSSSEKSVHVDDDGAAPGGSHDADTAGLSPEELEKHRKFEEMRKKHYEMKNVAHLLGHPEAIPDDDDDDDETVPPLPNGAT</sequence>
<name>A0A8H4Q8E4_9HYPO</name>
<dbReference type="InterPro" id="IPR036864">
    <property type="entry name" value="Zn2-C6_fun-type_DNA-bd_sf"/>
</dbReference>
<dbReference type="GO" id="GO:0005634">
    <property type="term" value="C:nucleus"/>
    <property type="evidence" value="ECO:0007669"/>
    <property type="project" value="UniProtKB-SubCell"/>
</dbReference>
<dbReference type="GO" id="GO:0003677">
    <property type="term" value="F:DNA binding"/>
    <property type="evidence" value="ECO:0007669"/>
    <property type="project" value="InterPro"/>
</dbReference>
<dbReference type="SUPFAM" id="SSF57701">
    <property type="entry name" value="Zn2/Cys6 DNA-binding domain"/>
    <property type="match status" value="2"/>
</dbReference>
<organism evidence="6 7">
    <name type="scientific">Ophiocordyceps camponoti-floridani</name>
    <dbReference type="NCBI Taxonomy" id="2030778"/>
    <lineage>
        <taxon>Eukaryota</taxon>
        <taxon>Fungi</taxon>
        <taxon>Dikarya</taxon>
        <taxon>Ascomycota</taxon>
        <taxon>Pezizomycotina</taxon>
        <taxon>Sordariomycetes</taxon>
        <taxon>Hypocreomycetidae</taxon>
        <taxon>Hypocreales</taxon>
        <taxon>Ophiocordycipitaceae</taxon>
        <taxon>Ophiocordyceps</taxon>
    </lineage>
</organism>
<dbReference type="Pfam" id="PF00172">
    <property type="entry name" value="Zn_clus"/>
    <property type="match status" value="2"/>
</dbReference>
<evidence type="ECO:0000259" key="5">
    <source>
        <dbReference type="PROSITE" id="PS50048"/>
    </source>
</evidence>
<evidence type="ECO:0000256" key="4">
    <source>
        <dbReference type="SAM" id="MobiDB-lite"/>
    </source>
</evidence>
<dbReference type="InterPro" id="IPR001138">
    <property type="entry name" value="Zn2Cys6_DnaBD"/>
</dbReference>
<feature type="compositionally biased region" description="Basic residues" evidence="4">
    <location>
        <begin position="812"/>
        <end position="828"/>
    </location>
</feature>
<dbReference type="GO" id="GO:0009966">
    <property type="term" value="P:regulation of signal transduction"/>
    <property type="evidence" value="ECO:0007669"/>
    <property type="project" value="InterPro"/>
</dbReference>
<feature type="domain" description="Zn(2)-C6 fungal-type" evidence="5">
    <location>
        <begin position="9"/>
        <end position="39"/>
    </location>
</feature>
<dbReference type="PANTHER" id="PTHR31001:SF58">
    <property type="entry name" value="ZN(II)2CYS6 TRANSCRIPTION FACTOR (EUROFUNG)"/>
    <property type="match status" value="1"/>
</dbReference>
<accession>A0A8H4Q8E4</accession>
<feature type="compositionally biased region" description="Acidic residues" evidence="4">
    <location>
        <begin position="920"/>
        <end position="929"/>
    </location>
</feature>
<feature type="compositionally biased region" description="Acidic residues" evidence="4">
    <location>
        <begin position="1052"/>
        <end position="1062"/>
    </location>
</feature>
<dbReference type="PROSITE" id="PS00463">
    <property type="entry name" value="ZN2_CY6_FUNGAL_1"/>
    <property type="match status" value="2"/>
</dbReference>
<dbReference type="Pfam" id="PF04979">
    <property type="entry name" value="IPP-2"/>
    <property type="match status" value="1"/>
</dbReference>
<dbReference type="Gene3D" id="6.10.250.1050">
    <property type="match status" value="1"/>
</dbReference>